<dbReference type="RefSeq" id="WP_016801146.1">
    <property type="nucleotide sequence ID" value="NZ_CP027365.1"/>
</dbReference>
<evidence type="ECO:0000256" key="2">
    <source>
        <dbReference type="SAM" id="SignalP"/>
    </source>
</evidence>
<feature type="region of interest" description="Disordered" evidence="1">
    <location>
        <begin position="76"/>
        <end position="96"/>
    </location>
</feature>
<name>A0A2T1IZ70_ACIRA</name>
<protein>
    <recommendedName>
        <fullName evidence="7">Selenocysteine synthase</fullName>
    </recommendedName>
</protein>
<sequence>MKKLKVLNLFLQGLIFAAGALGSAYSFAETKTATLPYANYLGDKSQDNEPDLPVEERGPEWLDYIPSWVDKTPTLLPKQSDEPIVPPTEVTEDKSWADRKQRQIRNWADRSSNKIDNWFGETDPNKPADATLRILIDNRWDKHDGYEIKPRIRGKINLPTLEKRLSIVFGDESLDNEIRNNVAISNENRNEPGKSLDTRRTREENSSLALRWSNFAKRLPFEIDADLGIRSGDDIYARIKAERDWQLRNDFTFHAEQIYRYGIDSENYLRTNLELVHARPEQPVLANQFSLVYADEQDDDLTWDNRAYREHQFFAGNRFNYGLYTGGFYNNSDLRLNSWGPFISWRQPLWREWFYVQGDLNYQNDQREDRSHYLSTLVRLEAIF</sequence>
<evidence type="ECO:0008006" key="7">
    <source>
        <dbReference type="Google" id="ProtNLM"/>
    </source>
</evidence>
<evidence type="ECO:0000313" key="6">
    <source>
        <dbReference type="Proteomes" id="UP000314285"/>
    </source>
</evidence>
<dbReference type="EMBL" id="DPXL01000031">
    <property type="protein sequence ID" value="HCM30612.1"/>
    <property type="molecule type" value="Genomic_DNA"/>
</dbReference>
<dbReference type="Proteomes" id="UP000314285">
    <property type="component" value="Unassembled WGS sequence"/>
</dbReference>
<evidence type="ECO:0000313" key="4">
    <source>
        <dbReference type="EMBL" id="TNX91021.1"/>
    </source>
</evidence>
<reference evidence="3 5" key="1">
    <citation type="journal article" date="2018" name="Nat. Biotechnol.">
        <title>A standardized bacterial taxonomy based on genome phylogeny substantially revises the tree of life.</title>
        <authorList>
            <person name="Parks D.H."/>
            <person name="Chuvochina M."/>
            <person name="Waite D.W."/>
            <person name="Rinke C."/>
            <person name="Skarshewski A."/>
            <person name="Chaumeil P.A."/>
            <person name="Hugenholtz P."/>
        </authorList>
    </citation>
    <scope>NUCLEOTIDE SEQUENCE [LARGE SCALE GENOMIC DNA]</scope>
    <source>
        <strain evidence="3">UBA10045</strain>
    </source>
</reference>
<dbReference type="AlphaFoldDB" id="A0A2T1IZ70"/>
<feature type="signal peptide" evidence="2">
    <location>
        <begin position="1"/>
        <end position="28"/>
    </location>
</feature>
<accession>A0A2T1IZ70</accession>
<organism evidence="4 6">
    <name type="scientific">Acinetobacter radioresistens</name>
    <dbReference type="NCBI Taxonomy" id="40216"/>
    <lineage>
        <taxon>Bacteria</taxon>
        <taxon>Pseudomonadati</taxon>
        <taxon>Pseudomonadota</taxon>
        <taxon>Gammaproteobacteria</taxon>
        <taxon>Moraxellales</taxon>
        <taxon>Moraxellaceae</taxon>
        <taxon>Acinetobacter</taxon>
    </lineage>
</organism>
<reference evidence="4 6" key="2">
    <citation type="submission" date="2019-06" db="EMBL/GenBank/DDBJ databases">
        <title>Genome of Acinetobacter radioresistens APH1, a phenol degrading strain.</title>
        <authorList>
            <person name="Liu Y."/>
        </authorList>
    </citation>
    <scope>NUCLEOTIDE SEQUENCE [LARGE SCALE GENOMIC DNA]</scope>
    <source>
        <strain evidence="4 6">APH1</strain>
    </source>
</reference>
<feature type="chain" id="PRO_5036050293" description="Selenocysteine synthase" evidence="2">
    <location>
        <begin position="29"/>
        <end position="384"/>
    </location>
</feature>
<dbReference type="EMBL" id="VFBM01000009">
    <property type="protein sequence ID" value="TNX91021.1"/>
    <property type="molecule type" value="Genomic_DNA"/>
</dbReference>
<keyword evidence="2" id="KW-0732">Signal</keyword>
<gene>
    <name evidence="3" type="ORF">DIC32_02225</name>
    <name evidence="4" type="ORF">FHY67_11165</name>
</gene>
<evidence type="ECO:0000313" key="3">
    <source>
        <dbReference type="EMBL" id="HCM30612.1"/>
    </source>
</evidence>
<proteinExistence type="predicted"/>
<evidence type="ECO:0000256" key="1">
    <source>
        <dbReference type="SAM" id="MobiDB-lite"/>
    </source>
</evidence>
<comment type="caution">
    <text evidence="4">The sequence shown here is derived from an EMBL/GenBank/DDBJ whole genome shotgun (WGS) entry which is preliminary data.</text>
</comment>
<dbReference type="Proteomes" id="UP000262257">
    <property type="component" value="Unassembled WGS sequence"/>
</dbReference>
<evidence type="ECO:0000313" key="5">
    <source>
        <dbReference type="Proteomes" id="UP000262257"/>
    </source>
</evidence>